<evidence type="ECO:0000256" key="2">
    <source>
        <dbReference type="SAM" id="MobiDB-lite"/>
    </source>
</evidence>
<proteinExistence type="predicted"/>
<dbReference type="EMBL" id="FNJM01000001">
    <property type="protein sequence ID" value="SDO73730.1"/>
    <property type="molecule type" value="Genomic_DNA"/>
</dbReference>
<sequence>MNISINNRQGFNTLINNKSNEKEVIDKSIKVEDIKGNKNSTLKKLEEWKEDLIIQKGKLQEEKEMDAELKKNKMKQINEEINQVQKQIQEIELIEKEREIRERNEKREGKKQESDINKDEVRDGIIIASSLNKLIDANNNLKNSRNLRITKTNMEMELGYLKKGNSDSNFVAKQKEKLTTGIGNLEFKAKMKVAESIRNVNKNEYKAENTIKKETLINGDDSESKRSNENKVNNKVNNNKEKDQNEDGIKKNEENAEILNKQV</sequence>
<dbReference type="RefSeq" id="WP_089965044.1">
    <property type="nucleotide sequence ID" value="NZ_FNJM01000001.1"/>
</dbReference>
<gene>
    <name evidence="3" type="ORF">SAMN04488529_101266</name>
</gene>
<dbReference type="STRING" id="94869.SAMN04488529_101266"/>
<evidence type="ECO:0000313" key="4">
    <source>
        <dbReference type="Proteomes" id="UP000198597"/>
    </source>
</evidence>
<organism evidence="3 4">
    <name type="scientific">Clostridium gasigenes</name>
    <dbReference type="NCBI Taxonomy" id="94869"/>
    <lineage>
        <taxon>Bacteria</taxon>
        <taxon>Bacillati</taxon>
        <taxon>Bacillota</taxon>
        <taxon>Clostridia</taxon>
        <taxon>Eubacteriales</taxon>
        <taxon>Clostridiaceae</taxon>
        <taxon>Clostridium</taxon>
    </lineage>
</organism>
<feature type="region of interest" description="Disordered" evidence="2">
    <location>
        <begin position="216"/>
        <end position="263"/>
    </location>
</feature>
<evidence type="ECO:0000256" key="1">
    <source>
        <dbReference type="SAM" id="Coils"/>
    </source>
</evidence>
<evidence type="ECO:0000313" key="3">
    <source>
        <dbReference type="EMBL" id="SDO73730.1"/>
    </source>
</evidence>
<dbReference type="Proteomes" id="UP000198597">
    <property type="component" value="Unassembled WGS sequence"/>
</dbReference>
<name>A0A1H0M0L5_9CLOT</name>
<keyword evidence="4" id="KW-1185">Reference proteome</keyword>
<protein>
    <recommendedName>
        <fullName evidence="5">Viral A-type inclusion protein</fullName>
    </recommendedName>
</protein>
<reference evidence="3 4" key="1">
    <citation type="submission" date="2016-10" db="EMBL/GenBank/DDBJ databases">
        <authorList>
            <person name="de Groot N.N."/>
        </authorList>
    </citation>
    <scope>NUCLEOTIDE SEQUENCE [LARGE SCALE GENOMIC DNA]</scope>
    <source>
        <strain evidence="3 4">DSM 12272</strain>
    </source>
</reference>
<feature type="compositionally biased region" description="Basic and acidic residues" evidence="2">
    <location>
        <begin position="238"/>
        <end position="254"/>
    </location>
</feature>
<dbReference type="AlphaFoldDB" id="A0A1H0M0L5"/>
<accession>A0A1H0M0L5</accession>
<keyword evidence="1" id="KW-0175">Coiled coil</keyword>
<evidence type="ECO:0008006" key="5">
    <source>
        <dbReference type="Google" id="ProtNLM"/>
    </source>
</evidence>
<feature type="coiled-coil region" evidence="1">
    <location>
        <begin position="31"/>
        <end position="113"/>
    </location>
</feature>